<evidence type="ECO:0000256" key="6">
    <source>
        <dbReference type="ARBA" id="ARBA00022777"/>
    </source>
</evidence>
<keyword evidence="8" id="KW-0460">Magnesium</keyword>
<dbReference type="PIRSF" id="PIRSF000530">
    <property type="entry name" value="Galactokinase"/>
    <property type="match status" value="1"/>
</dbReference>
<protein>
    <recommendedName>
        <fullName evidence="11">Galactokinase</fullName>
        <ecNumber evidence="11">2.7.1.6</ecNumber>
    </recommendedName>
</protein>
<dbReference type="GO" id="GO:0046872">
    <property type="term" value="F:metal ion binding"/>
    <property type="evidence" value="ECO:0007669"/>
    <property type="project" value="UniProtKB-KW"/>
</dbReference>
<keyword evidence="9" id="KW-0299">Galactose metabolism</keyword>
<feature type="domain" description="GHMP kinase C-terminal" evidence="13">
    <location>
        <begin position="265"/>
        <end position="342"/>
    </location>
</feature>
<dbReference type="InterPro" id="IPR006203">
    <property type="entry name" value="GHMP_knse_ATP-bd_CS"/>
</dbReference>
<dbReference type="InterPro" id="IPR000705">
    <property type="entry name" value="Galactokinase"/>
</dbReference>
<dbReference type="PROSITE" id="PS00627">
    <property type="entry name" value="GHMP_KINASES_ATP"/>
    <property type="match status" value="1"/>
</dbReference>
<dbReference type="PANTHER" id="PTHR10457">
    <property type="entry name" value="MEVALONATE KINASE/GALACTOKINASE"/>
    <property type="match status" value="1"/>
</dbReference>
<dbReference type="Gene3D" id="3.30.230.10">
    <property type="match status" value="1"/>
</dbReference>
<keyword evidence="7" id="KW-0067">ATP-binding</keyword>
<evidence type="ECO:0000256" key="5">
    <source>
        <dbReference type="ARBA" id="ARBA00022741"/>
    </source>
</evidence>
<organism evidence="15 16">
    <name type="scientific">Mycobacteroides abscessus</name>
    <dbReference type="NCBI Taxonomy" id="36809"/>
    <lineage>
        <taxon>Bacteria</taxon>
        <taxon>Bacillati</taxon>
        <taxon>Actinomycetota</taxon>
        <taxon>Actinomycetes</taxon>
        <taxon>Mycobacteriales</taxon>
        <taxon>Mycobacteriaceae</taxon>
        <taxon>Mycobacteroides</taxon>
    </lineage>
</organism>
<evidence type="ECO:0000256" key="8">
    <source>
        <dbReference type="ARBA" id="ARBA00022842"/>
    </source>
</evidence>
<evidence type="ECO:0000313" key="15">
    <source>
        <dbReference type="EMBL" id="CPV47359.1"/>
    </source>
</evidence>
<evidence type="ECO:0000313" key="16">
    <source>
        <dbReference type="Proteomes" id="UP000045782"/>
    </source>
</evidence>
<evidence type="ECO:0000256" key="10">
    <source>
        <dbReference type="ARBA" id="ARBA00023277"/>
    </source>
</evidence>
<dbReference type="Pfam" id="PF08544">
    <property type="entry name" value="GHMP_kinases_C"/>
    <property type="match status" value="1"/>
</dbReference>
<evidence type="ECO:0000256" key="4">
    <source>
        <dbReference type="ARBA" id="ARBA00022723"/>
    </source>
</evidence>
<name>A0A0U0ZJU1_9MYCO</name>
<dbReference type="EMBL" id="CSWP01000003">
    <property type="protein sequence ID" value="CPV47359.1"/>
    <property type="molecule type" value="Genomic_DNA"/>
</dbReference>
<dbReference type="SUPFAM" id="SSF54211">
    <property type="entry name" value="Ribosomal protein S5 domain 2-like"/>
    <property type="match status" value="1"/>
</dbReference>
<keyword evidence="10" id="KW-0119">Carbohydrate metabolism</keyword>
<keyword evidence="2" id="KW-0963">Cytoplasm</keyword>
<dbReference type="InterPro" id="IPR013750">
    <property type="entry name" value="GHMP_kinase_C_dom"/>
</dbReference>
<dbReference type="InterPro" id="IPR006204">
    <property type="entry name" value="GHMP_kinase_N_dom"/>
</dbReference>
<evidence type="ECO:0000256" key="1">
    <source>
        <dbReference type="ARBA" id="ARBA00006566"/>
    </source>
</evidence>
<dbReference type="FunFam" id="3.30.70.890:FF:000001">
    <property type="entry name" value="Galactokinase"/>
    <property type="match status" value="1"/>
</dbReference>
<dbReference type="InterPro" id="IPR036554">
    <property type="entry name" value="GHMP_kinase_C_sf"/>
</dbReference>
<dbReference type="FunFam" id="3.30.230.10:FF:000017">
    <property type="entry name" value="Galactokinase"/>
    <property type="match status" value="1"/>
</dbReference>
<proteinExistence type="inferred from homology"/>
<gene>
    <name evidence="15" type="primary">galK</name>
    <name evidence="15" type="ORF">ERS075579_01875</name>
</gene>
<dbReference type="Gene3D" id="3.30.70.890">
    <property type="entry name" value="GHMP kinase, C-terminal domain"/>
    <property type="match status" value="1"/>
</dbReference>
<dbReference type="NCBIfam" id="TIGR00131">
    <property type="entry name" value="gal_kin"/>
    <property type="match status" value="1"/>
</dbReference>
<dbReference type="InterPro" id="IPR014721">
    <property type="entry name" value="Ribsml_uS5_D2-typ_fold_subgr"/>
</dbReference>
<dbReference type="GO" id="GO:0006012">
    <property type="term" value="P:galactose metabolic process"/>
    <property type="evidence" value="ECO:0007669"/>
    <property type="project" value="UniProtKB-UniRule"/>
</dbReference>
<dbReference type="InterPro" id="IPR020568">
    <property type="entry name" value="Ribosomal_Su5_D2-typ_SF"/>
</dbReference>
<dbReference type="Pfam" id="PF10509">
    <property type="entry name" value="GalKase_gal_bdg"/>
    <property type="match status" value="1"/>
</dbReference>
<evidence type="ECO:0000256" key="3">
    <source>
        <dbReference type="ARBA" id="ARBA00022679"/>
    </source>
</evidence>
<dbReference type="GO" id="GO:0005829">
    <property type="term" value="C:cytosol"/>
    <property type="evidence" value="ECO:0007669"/>
    <property type="project" value="TreeGrafter"/>
</dbReference>
<evidence type="ECO:0000256" key="2">
    <source>
        <dbReference type="ARBA" id="ARBA00022490"/>
    </source>
</evidence>
<dbReference type="PROSITE" id="PS00106">
    <property type="entry name" value="GALACTOKINASE"/>
    <property type="match status" value="1"/>
</dbReference>
<dbReference type="AlphaFoldDB" id="A0A0U0ZJU1"/>
<evidence type="ECO:0000259" key="13">
    <source>
        <dbReference type="Pfam" id="PF08544"/>
    </source>
</evidence>
<keyword evidence="5" id="KW-0547">Nucleotide-binding</keyword>
<dbReference type="SUPFAM" id="SSF55060">
    <property type="entry name" value="GHMP Kinase, C-terminal domain"/>
    <property type="match status" value="1"/>
</dbReference>
<evidence type="ECO:0000259" key="12">
    <source>
        <dbReference type="Pfam" id="PF00288"/>
    </source>
</evidence>
<dbReference type="EC" id="2.7.1.6" evidence="11"/>
<feature type="domain" description="Galactokinase N-terminal" evidence="14">
    <location>
        <begin position="3"/>
        <end position="34"/>
    </location>
</feature>
<keyword evidence="3 15" id="KW-0808">Transferase</keyword>
<reference evidence="15 16" key="1">
    <citation type="submission" date="2015-03" db="EMBL/GenBank/DDBJ databases">
        <authorList>
            <person name="Murphy D."/>
        </authorList>
    </citation>
    <scope>NUCLEOTIDE SEQUENCE [LARGE SCALE GENOMIC DNA]</scope>
    <source>
        <strain evidence="15 16">PAP088</strain>
    </source>
</reference>
<keyword evidence="4" id="KW-0479">Metal-binding</keyword>
<comment type="similarity">
    <text evidence="1">Belongs to the GHMP kinase family. GalK subfamily.</text>
</comment>
<feature type="domain" description="GHMP kinase N-terminal" evidence="12">
    <location>
        <begin position="77"/>
        <end position="161"/>
    </location>
</feature>
<evidence type="ECO:0000256" key="7">
    <source>
        <dbReference type="ARBA" id="ARBA00022840"/>
    </source>
</evidence>
<evidence type="ECO:0000256" key="11">
    <source>
        <dbReference type="NCBIfam" id="TIGR00131"/>
    </source>
</evidence>
<dbReference type="RefSeq" id="WP_016343631.1">
    <property type="nucleotide sequence ID" value="NZ_AP022621.1"/>
</dbReference>
<dbReference type="PRINTS" id="PR00473">
    <property type="entry name" value="GALCTOKINASE"/>
</dbReference>
<keyword evidence="6 15" id="KW-0418">Kinase</keyword>
<dbReference type="Pfam" id="PF00288">
    <property type="entry name" value="GHMP_kinases_N"/>
    <property type="match status" value="1"/>
</dbReference>
<dbReference type="InterPro" id="IPR019741">
    <property type="entry name" value="Galactokinase_CS"/>
</dbReference>
<evidence type="ECO:0000256" key="9">
    <source>
        <dbReference type="ARBA" id="ARBA00023144"/>
    </source>
</evidence>
<dbReference type="GO" id="GO:0005524">
    <property type="term" value="F:ATP binding"/>
    <property type="evidence" value="ECO:0007669"/>
    <property type="project" value="UniProtKB-UniRule"/>
</dbReference>
<evidence type="ECO:0000259" key="14">
    <source>
        <dbReference type="Pfam" id="PF10509"/>
    </source>
</evidence>
<accession>A0A0U0ZJU1</accession>
<dbReference type="PRINTS" id="PR00959">
    <property type="entry name" value="MEVGALKINASE"/>
</dbReference>
<dbReference type="GO" id="GO:0004335">
    <property type="term" value="F:galactokinase activity"/>
    <property type="evidence" value="ECO:0007669"/>
    <property type="project" value="UniProtKB-UniRule"/>
</dbReference>
<dbReference type="InterPro" id="IPR006206">
    <property type="entry name" value="Mevalonate/galactokinase"/>
</dbReference>
<dbReference type="InterPro" id="IPR019539">
    <property type="entry name" value="GalKase_N"/>
</dbReference>
<sequence length="364" mass="38537">MTGTWSAPGRVNVIGEHTDYNGGLSLPIAIPQHVDCTLTPRDDETVRVVSQQHGRDWVEVPLDRLADTDIVSWARYPLGVVHEFVKRGNDIHGMDLRLDGDVPVGAGLSSSAAVECAVAAAIRDTFATELPDSELVDITHRAENDFVGAPTGLLDQSASILCTAGHALFLDAATGAHTQVPFDLAAAGLELVVIDTGTRHNHVTSEYAIRRQQCQTAASLLEVHSLGAVIDAGVLDTVADPMLRARARHVVTENARVREVVAILQSGRDPRSIGPILTRGHGSLRDDFEVSTPQLDAAVEAACDSGAHGARMTGGGFGGSVIALAEADSSVRIGKAVAQHFSAQDWPTPQVFVVTPSDGARRIR</sequence>
<dbReference type="Proteomes" id="UP000045782">
    <property type="component" value="Unassembled WGS sequence"/>
</dbReference>
<dbReference type="PANTHER" id="PTHR10457:SF7">
    <property type="entry name" value="GALACTOKINASE-RELATED"/>
    <property type="match status" value="1"/>
</dbReference>